<protein>
    <submittedName>
        <fullName evidence="2">DUF3618 domain-containing protein</fullName>
    </submittedName>
</protein>
<feature type="region of interest" description="Disordered" evidence="1">
    <location>
        <begin position="317"/>
        <end position="343"/>
    </location>
</feature>
<organism evidence="2 3">
    <name type="scientific">Devosia ureilytica</name>
    <dbReference type="NCBI Taxonomy" id="2952754"/>
    <lineage>
        <taxon>Bacteria</taxon>
        <taxon>Pseudomonadati</taxon>
        <taxon>Pseudomonadota</taxon>
        <taxon>Alphaproteobacteria</taxon>
        <taxon>Hyphomicrobiales</taxon>
        <taxon>Devosiaceae</taxon>
        <taxon>Devosia</taxon>
    </lineage>
</organism>
<evidence type="ECO:0000313" key="3">
    <source>
        <dbReference type="Proteomes" id="UP001060275"/>
    </source>
</evidence>
<dbReference type="AlphaFoldDB" id="A0A9Q4APS6"/>
<keyword evidence="3" id="KW-1185">Reference proteome</keyword>
<dbReference type="Pfam" id="PF12277">
    <property type="entry name" value="DUF3618"/>
    <property type="match status" value="1"/>
</dbReference>
<dbReference type="RefSeq" id="WP_254674552.1">
    <property type="nucleotide sequence ID" value="NZ_JAMWDU010000003.1"/>
</dbReference>
<proteinExistence type="predicted"/>
<dbReference type="InterPro" id="IPR022062">
    <property type="entry name" value="DUF3618"/>
</dbReference>
<name>A0A9Q4APS6_9HYPH</name>
<sequence>MAYDDTKNSAQLQREVEQQRAQLEDRLDTIQERLSPGQLVDEVLAYAKGGGGEFFSGLQRNVTHNPLPVALLGVSLAWLIAKPVPTTAETDRQWDNSINARRGYGAHGPYEDYPVAIISGTSMQRVSHQKDEHGAHVSEFIDDAGKKYRAASDEAGRRAGHFMDETGKTYRGFTDQAGQQIQHFRDEAGNLLDEASGWASHTWQRAHDMVDGAREAVSHGMAKGRAQAEHAGQVVGEQFNSLNQTIMHQFRDQPLVAGALAFAAGAAFGSALPHTKQEDELMGETADGLKSVAAEQAEGLYQQGRDKAVELYENAATEAGRTYDRAKESLTGSTGHDTTDGNH</sequence>
<dbReference type="EMBL" id="JAMWDU010000003">
    <property type="protein sequence ID" value="MCP8887478.1"/>
    <property type="molecule type" value="Genomic_DNA"/>
</dbReference>
<dbReference type="Proteomes" id="UP001060275">
    <property type="component" value="Unassembled WGS sequence"/>
</dbReference>
<gene>
    <name evidence="2" type="ORF">NF348_10205</name>
</gene>
<reference evidence="2" key="1">
    <citation type="submission" date="2022-06" db="EMBL/GenBank/DDBJ databases">
        <title>Devosia sp. XJ19-45 genome assembly.</title>
        <authorList>
            <person name="Li B."/>
            <person name="Cai M."/>
            <person name="Nie G."/>
            <person name="Li W."/>
        </authorList>
    </citation>
    <scope>NUCLEOTIDE SEQUENCE</scope>
    <source>
        <strain evidence="2">XJ19-45</strain>
    </source>
</reference>
<evidence type="ECO:0000256" key="1">
    <source>
        <dbReference type="SAM" id="MobiDB-lite"/>
    </source>
</evidence>
<accession>A0A9Q4APS6</accession>
<evidence type="ECO:0000313" key="2">
    <source>
        <dbReference type="EMBL" id="MCP8887478.1"/>
    </source>
</evidence>
<comment type="caution">
    <text evidence="2">The sequence shown here is derived from an EMBL/GenBank/DDBJ whole genome shotgun (WGS) entry which is preliminary data.</text>
</comment>